<proteinExistence type="predicted"/>
<dbReference type="RefSeq" id="WP_406857202.1">
    <property type="nucleotide sequence ID" value="NZ_CP157484.1"/>
</dbReference>
<dbReference type="EMBL" id="CP157484">
    <property type="protein sequence ID" value="XBO40346.1"/>
    <property type="molecule type" value="Genomic_DNA"/>
</dbReference>
<dbReference type="PANTHER" id="PTHR42941:SF1">
    <property type="entry name" value="SLL1037 PROTEIN"/>
    <property type="match status" value="1"/>
</dbReference>
<accession>A0AAU7JJ85</accession>
<protein>
    <submittedName>
        <fullName evidence="2">TAXI family TRAP transporter solute-binding subunit</fullName>
    </submittedName>
</protein>
<dbReference type="AlphaFoldDB" id="A0AAU7JJ85"/>
<feature type="signal peptide" evidence="1">
    <location>
        <begin position="1"/>
        <end position="25"/>
    </location>
</feature>
<feature type="chain" id="PRO_5043661041" evidence="1">
    <location>
        <begin position="26"/>
        <end position="376"/>
    </location>
</feature>
<name>A0AAU7JJ85_9HYPH</name>
<reference evidence="2" key="1">
    <citation type="submission" date="2024-05" db="EMBL/GenBank/DDBJ databases">
        <authorList>
            <person name="Kim S."/>
            <person name="Heo J."/>
            <person name="Choi H."/>
            <person name="Choi Y."/>
            <person name="Kwon S.-W."/>
            <person name="Kim Y."/>
        </authorList>
    </citation>
    <scope>NUCLEOTIDE SEQUENCE</scope>
    <source>
        <strain evidence="2">KACC 23698</strain>
    </source>
</reference>
<evidence type="ECO:0000256" key="1">
    <source>
        <dbReference type="SAM" id="SignalP"/>
    </source>
</evidence>
<dbReference type="Pfam" id="PF16868">
    <property type="entry name" value="NMT1_3"/>
    <property type="match status" value="1"/>
</dbReference>
<organism evidence="2">
    <name type="scientific">Alsobacter sp. KACC 23698</name>
    <dbReference type="NCBI Taxonomy" id="3149229"/>
    <lineage>
        <taxon>Bacteria</taxon>
        <taxon>Pseudomonadati</taxon>
        <taxon>Pseudomonadota</taxon>
        <taxon>Alphaproteobacteria</taxon>
        <taxon>Hyphomicrobiales</taxon>
        <taxon>Alsobacteraceae</taxon>
        <taxon>Alsobacter</taxon>
    </lineage>
</organism>
<keyword evidence="1" id="KW-0732">Signal</keyword>
<sequence length="376" mass="41427">MTRHALIAWAAFACLCLSAADAALAQGGPSGRAPPPEGEAAIAQRMNANTVTVISGTPGGTYFRMASDLAFALDDGDALRILPVLGKGAGQNAYDVRFLRGIDLAFVRTDTLDQLRQDPRLRNIESHIAYVARLFNDELHVIASRDITDYRQLEGKKVSFDVKGSGSDYTGRAMFDGLGLKVEAVNVDQPTALKLLAAGEIAALVSVAAKPVAVLTSITDAERYHFLEMPYTEPLMKNYFPARLTHDDYPRLVAAGESVNTAAVGTILASYAWPERSDRYRRIARFVDAFFSKIDALQQPQRHPKWNEVNLEASVAGWSRFPAAQEWLDAHRGGGAVSAATRQALRRDLRDRAPDLRPGERDRLLDEFMRWRASRQ</sequence>
<gene>
    <name evidence="2" type="ORF">ABEG18_06105</name>
</gene>
<dbReference type="Gene3D" id="3.40.190.10">
    <property type="entry name" value="Periplasmic binding protein-like II"/>
    <property type="match status" value="2"/>
</dbReference>
<dbReference type="SUPFAM" id="SSF53850">
    <property type="entry name" value="Periplasmic binding protein-like II"/>
    <property type="match status" value="1"/>
</dbReference>
<dbReference type="InterPro" id="IPR011852">
    <property type="entry name" value="TRAP_TAXI"/>
</dbReference>
<evidence type="ECO:0000313" key="2">
    <source>
        <dbReference type="EMBL" id="XBO40346.1"/>
    </source>
</evidence>
<dbReference type="PANTHER" id="PTHR42941">
    <property type="entry name" value="SLL1037 PROTEIN"/>
    <property type="match status" value="1"/>
</dbReference>